<dbReference type="Pfam" id="PF07760">
    <property type="entry name" value="DUF1616"/>
    <property type="match status" value="1"/>
</dbReference>
<keyword evidence="4" id="KW-1185">Reference proteome</keyword>
<keyword evidence="1" id="KW-0812">Transmembrane</keyword>
<sequence>MPLEAAIDLLIGFPALYTIQPVAALIIAAISLFASIHTAAIEEKSSSRSISRLNQALIVILTLVLLAAIVMTVFIVVNPKEGEKYTEFYILGPKGRAADYPTEFMAGTPQTVIIGIGNHEYQDITYTVETYAIESRLNNATNRSTVVSATLLDRFSVTVPHNQTVEQPYSFRIMDPDVNRLELLLFKETPPEEIPKNSLIGAGYRNLHLWLRVH</sequence>
<accession>A0A1G9AHT7</accession>
<dbReference type="Proteomes" id="UP000326500">
    <property type="component" value="Unassembled WGS sequence"/>
</dbReference>
<dbReference type="STRING" id="2200.GCA_001571405_00355"/>
<feature type="transmembrane region" description="Helical" evidence="1">
    <location>
        <begin position="56"/>
        <end position="77"/>
    </location>
</feature>
<reference evidence="3 4" key="1">
    <citation type="submission" date="2016-10" db="EMBL/GenBank/DDBJ databases">
        <authorList>
            <person name="Varghese N."/>
            <person name="Submissions S."/>
        </authorList>
    </citation>
    <scope>NUCLEOTIDE SEQUENCE [LARGE SCALE GENOMIC DNA]</scope>
    <source>
        <strain evidence="3 4">DSM 2373</strain>
    </source>
</reference>
<organism evidence="3 4">
    <name type="scientific">Methanoculleus thermophilus</name>
    <dbReference type="NCBI Taxonomy" id="2200"/>
    <lineage>
        <taxon>Archaea</taxon>
        <taxon>Methanobacteriati</taxon>
        <taxon>Methanobacteriota</taxon>
        <taxon>Stenosarchaea group</taxon>
        <taxon>Methanomicrobia</taxon>
        <taxon>Methanomicrobiales</taxon>
        <taxon>Methanomicrobiaceae</taxon>
        <taxon>Methanoculleus</taxon>
    </lineage>
</organism>
<proteinExistence type="predicted"/>
<name>A0A1G9AHT7_9EURY</name>
<dbReference type="AlphaFoldDB" id="A0A1G9AHT7"/>
<evidence type="ECO:0000313" key="3">
    <source>
        <dbReference type="EMBL" id="SDK26130.1"/>
    </source>
</evidence>
<dbReference type="InterPro" id="IPR011674">
    <property type="entry name" value="DUF1616"/>
</dbReference>
<feature type="domain" description="DUF1616" evidence="2">
    <location>
        <begin position="38"/>
        <end position="211"/>
    </location>
</feature>
<evidence type="ECO:0000313" key="4">
    <source>
        <dbReference type="Proteomes" id="UP000326500"/>
    </source>
</evidence>
<dbReference type="RefSeq" id="WP_083524709.1">
    <property type="nucleotide sequence ID" value="NZ_BCNX01000003.1"/>
</dbReference>
<protein>
    <recommendedName>
        <fullName evidence="2">DUF1616 domain-containing protein</fullName>
    </recommendedName>
</protein>
<gene>
    <name evidence="3" type="ORF">SAMN04488571_10632</name>
</gene>
<evidence type="ECO:0000256" key="1">
    <source>
        <dbReference type="SAM" id="Phobius"/>
    </source>
</evidence>
<feature type="transmembrane region" description="Helical" evidence="1">
    <location>
        <begin position="15"/>
        <end position="36"/>
    </location>
</feature>
<evidence type="ECO:0000259" key="2">
    <source>
        <dbReference type="Pfam" id="PF07760"/>
    </source>
</evidence>
<dbReference type="OrthoDB" id="82282at2157"/>
<keyword evidence="1" id="KW-0472">Membrane</keyword>
<keyword evidence="1" id="KW-1133">Transmembrane helix</keyword>
<dbReference type="EMBL" id="FNFT01000006">
    <property type="protein sequence ID" value="SDK26130.1"/>
    <property type="molecule type" value="Genomic_DNA"/>
</dbReference>